<reference evidence="1 2" key="1">
    <citation type="submission" date="2011-08" db="EMBL/GenBank/DDBJ databases">
        <authorList>
            <person name="Weinstock G."/>
            <person name="Sodergren E."/>
            <person name="Clifton S."/>
            <person name="Fulton L."/>
            <person name="Fulton B."/>
            <person name="Courtney L."/>
            <person name="Fronick C."/>
            <person name="Harrison M."/>
            <person name="Strong C."/>
            <person name="Farmer C."/>
            <person name="Delahaunty K."/>
            <person name="Markovic C."/>
            <person name="Hall O."/>
            <person name="Minx P."/>
            <person name="Tomlinson C."/>
            <person name="Mitreva M."/>
            <person name="Hou S."/>
            <person name="Chen J."/>
            <person name="Wollam A."/>
            <person name="Pepin K.H."/>
            <person name="Johnson M."/>
            <person name="Bhonagiri V."/>
            <person name="Zhang X."/>
            <person name="Suruliraj S."/>
            <person name="Warren W."/>
            <person name="Chinwalla A."/>
            <person name="Mardis E.R."/>
            <person name="Wilson R.K."/>
        </authorList>
    </citation>
    <scope>NUCLEOTIDE SEQUENCE [LARGE SCALE GENOMIC DNA]</scope>
    <source>
        <strain evidence="1 2">ATCC 51873</strain>
    </source>
</reference>
<evidence type="ECO:0000313" key="1">
    <source>
        <dbReference type="EMBL" id="EHM39606.1"/>
    </source>
</evidence>
<dbReference type="EMBL" id="AGCI01000091">
    <property type="protein sequence ID" value="EHM39606.1"/>
    <property type="molecule type" value="Genomic_DNA"/>
</dbReference>
<gene>
    <name evidence="1" type="ORF">HMPREF0454_03757</name>
</gene>
<name>G9YAZ4_HAFAL</name>
<evidence type="ECO:0000313" key="2">
    <source>
        <dbReference type="Proteomes" id="UP000005959"/>
    </source>
</evidence>
<dbReference type="AlphaFoldDB" id="G9YAZ4"/>
<dbReference type="Proteomes" id="UP000005959">
    <property type="component" value="Unassembled WGS sequence"/>
</dbReference>
<proteinExistence type="predicted"/>
<organism evidence="1 2">
    <name type="scientific">Hafnia alvei ATCC 51873</name>
    <dbReference type="NCBI Taxonomy" id="1002364"/>
    <lineage>
        <taxon>Bacteria</taxon>
        <taxon>Pseudomonadati</taxon>
        <taxon>Pseudomonadota</taxon>
        <taxon>Gammaproteobacteria</taxon>
        <taxon>Enterobacterales</taxon>
        <taxon>Hafniaceae</taxon>
        <taxon>Hafnia</taxon>
    </lineage>
</organism>
<dbReference type="HOGENOM" id="CLU_3270872_0_0_6"/>
<sequence length="41" mass="4864">MHHDGAMKDIVEDNNPNHDEKIARPVLTFYYLIIYLARYSV</sequence>
<accession>G9YAZ4</accession>
<protein>
    <submittedName>
        <fullName evidence="1">Uncharacterized protein</fullName>
    </submittedName>
</protein>
<comment type="caution">
    <text evidence="1">The sequence shown here is derived from an EMBL/GenBank/DDBJ whole genome shotgun (WGS) entry which is preliminary data.</text>
</comment>